<dbReference type="PANTHER" id="PTHR13589">
    <property type="entry name" value="CREB-REGULATED TRANSCRIPTION COACTIVATOR"/>
    <property type="match status" value="1"/>
</dbReference>
<feature type="compositionally biased region" description="Low complexity" evidence="15">
    <location>
        <begin position="539"/>
        <end position="553"/>
    </location>
</feature>
<dbReference type="GO" id="GO:0005634">
    <property type="term" value="C:nucleus"/>
    <property type="evidence" value="ECO:0007669"/>
    <property type="project" value="UniProtKB-SubCell"/>
</dbReference>
<dbReference type="EMBL" id="QBLH01003911">
    <property type="protein sequence ID" value="TGZ32254.1"/>
    <property type="molecule type" value="Genomic_DNA"/>
</dbReference>
<comment type="similarity">
    <text evidence="3">Belongs to the TORC family.</text>
</comment>
<dbReference type="Pfam" id="PF12886">
    <property type="entry name" value="TORC_C"/>
    <property type="match status" value="1"/>
</dbReference>
<dbReference type="PANTHER" id="PTHR13589:SF15">
    <property type="entry name" value="CREB-REGULATED TRANSCRIPTION COACTIVATOR, ISOFORM B"/>
    <property type="match status" value="1"/>
</dbReference>
<keyword evidence="5" id="KW-0597">Phosphoprotein</keyword>
<evidence type="ECO:0000256" key="5">
    <source>
        <dbReference type="ARBA" id="ARBA00022553"/>
    </source>
</evidence>
<keyword evidence="8" id="KW-0862">Zinc</keyword>
<keyword evidence="6" id="KW-0479">Metal-binding</keyword>
<evidence type="ECO:0000256" key="10">
    <source>
        <dbReference type="ARBA" id="ARBA00023125"/>
    </source>
</evidence>
<feature type="compositionally biased region" description="Low complexity" evidence="15">
    <location>
        <begin position="242"/>
        <end position="256"/>
    </location>
</feature>
<dbReference type="InterPro" id="IPR024786">
    <property type="entry name" value="TORC"/>
</dbReference>
<gene>
    <name evidence="17" type="ORF">DBV15_11151</name>
</gene>
<sequence length="855" mass="92932">MSKSSKYCAVPNCKTGYKSLKIKSSFFRVPTNSERLKKWQAAIPGKKLIPSHLVCEKHFEEKYIFRKYIKHDANGKVIAEVIYKRPRLDESAVPTIFESNEQIFKSIQKEELDIVDTYLENEIAASPTHNSFDVTVTINESPIVKVEPETEFILPDLPNDVAEGAYCIWWLVVVVVATAAVVVDAPGSASVREKLVPRAIMANPRKFSEKIALLNQKEAQDSAAFEAIMKEVSNVTSRVASASSSVGASPTGSGVPETPLSVKSAGASPPQSSGKHLHINLGNQFRAGGSLPNVNNNINCGNDAKEHSSPHPGAIHSIDLKTALSNLEEHNAMYRGDNRSRSMGVGPMRSSRPMEKRHDTSPYSGVPYLSPPPPDTWRRTNSDSALHQSANEACQSTSAMSHRRDQHAMTGSGSDNRDSHHGFIERPRSSCEMPRVPGINIYPSSQPPGQQIPIGNNTGSLPDLSNVHFPSPLHTPLDQEDHSSSTPFSNSPQTSSPTNLSSPTSLAQAGRLSFSQDPSSVQVNILAAPTSQQDLQSYPQQPAPAATSHSPTAGHYIYQQPHSPVPQSPQHQQQQQQQQQQHQQSQLNSLGSYRSTQSVNRPSPQSSPSLTVQGSPLSYSNNPSAPPSPTGHPGPPSLTSDAIDQNTYFISQAQAATLQQEFEQFTMTYSLKSCCLSVACIRQEWPRFAQQLMELGCTWTTQIEMDTPVQANTIGTFIGSPNHTTNYTQSDVINVGGELGSADTGYFSTSPQMGTCYQPATTTTTATQQLTPQTPNTPTIILTDFSGADDLTNPEFVKDLGTAMMGDFDPEMFPSDDALRQGLDPIDVDGLQMLADPTMVISDSSAEAHFRLDRL</sequence>
<comment type="caution">
    <text evidence="17">The sequence shown here is derived from an EMBL/GenBank/DDBJ whole genome shotgun (WGS) entry which is preliminary data.</text>
</comment>
<evidence type="ECO:0000256" key="14">
    <source>
        <dbReference type="PROSITE-ProRule" id="PRU00309"/>
    </source>
</evidence>
<protein>
    <submittedName>
        <fullName evidence="17">CREB-regulated transcription coactivator 1</fullName>
    </submittedName>
</protein>
<feature type="compositionally biased region" description="Polar residues" evidence="15">
    <location>
        <begin position="382"/>
        <end position="400"/>
    </location>
</feature>
<evidence type="ECO:0000256" key="4">
    <source>
        <dbReference type="ARBA" id="ARBA00022490"/>
    </source>
</evidence>
<dbReference type="SMART" id="SM00980">
    <property type="entry name" value="THAP"/>
    <property type="match status" value="1"/>
</dbReference>
<feature type="domain" description="THAP-type" evidence="16">
    <location>
        <begin position="1"/>
        <end position="97"/>
    </location>
</feature>
<dbReference type="GO" id="GO:0003677">
    <property type="term" value="F:DNA binding"/>
    <property type="evidence" value="ECO:0007669"/>
    <property type="project" value="UniProtKB-UniRule"/>
</dbReference>
<dbReference type="InterPro" id="IPR024783">
    <property type="entry name" value="TORC_N"/>
</dbReference>
<dbReference type="Pfam" id="PF12884">
    <property type="entry name" value="TORC_N"/>
    <property type="match status" value="1"/>
</dbReference>
<accession>A0A4V3S666</accession>
<dbReference type="GO" id="GO:0051289">
    <property type="term" value="P:protein homotetramerization"/>
    <property type="evidence" value="ECO:0007669"/>
    <property type="project" value="InterPro"/>
</dbReference>
<evidence type="ECO:0000256" key="15">
    <source>
        <dbReference type="SAM" id="MobiDB-lite"/>
    </source>
</evidence>
<dbReference type="GO" id="GO:0008270">
    <property type="term" value="F:zinc ion binding"/>
    <property type="evidence" value="ECO:0007669"/>
    <property type="project" value="UniProtKB-KW"/>
</dbReference>
<keyword evidence="7 14" id="KW-0863">Zinc-finger</keyword>
<feature type="region of interest" description="Disordered" evidence="15">
    <location>
        <begin position="332"/>
        <end position="515"/>
    </location>
</feature>
<organism evidence="17 18">
    <name type="scientific">Temnothorax longispinosus</name>
    <dbReference type="NCBI Taxonomy" id="300112"/>
    <lineage>
        <taxon>Eukaryota</taxon>
        <taxon>Metazoa</taxon>
        <taxon>Ecdysozoa</taxon>
        <taxon>Arthropoda</taxon>
        <taxon>Hexapoda</taxon>
        <taxon>Insecta</taxon>
        <taxon>Pterygota</taxon>
        <taxon>Neoptera</taxon>
        <taxon>Endopterygota</taxon>
        <taxon>Hymenoptera</taxon>
        <taxon>Apocrita</taxon>
        <taxon>Aculeata</taxon>
        <taxon>Formicoidea</taxon>
        <taxon>Formicidae</taxon>
        <taxon>Myrmicinae</taxon>
        <taxon>Temnothorax</taxon>
    </lineage>
</organism>
<feature type="compositionally biased region" description="Basic and acidic residues" evidence="15">
    <location>
        <begin position="415"/>
        <end position="429"/>
    </location>
</feature>
<keyword evidence="18" id="KW-1185">Reference proteome</keyword>
<evidence type="ECO:0000313" key="18">
    <source>
        <dbReference type="Proteomes" id="UP000310200"/>
    </source>
</evidence>
<evidence type="ECO:0000256" key="11">
    <source>
        <dbReference type="ARBA" id="ARBA00023159"/>
    </source>
</evidence>
<evidence type="ECO:0000256" key="7">
    <source>
        <dbReference type="ARBA" id="ARBA00022771"/>
    </source>
</evidence>
<keyword evidence="9" id="KW-0805">Transcription regulation</keyword>
<dbReference type="InterPro" id="IPR024785">
    <property type="entry name" value="TORC_C"/>
</dbReference>
<keyword evidence="13" id="KW-0539">Nucleus</keyword>
<evidence type="ECO:0000256" key="9">
    <source>
        <dbReference type="ARBA" id="ARBA00023015"/>
    </source>
</evidence>
<dbReference type="Pfam" id="PF05485">
    <property type="entry name" value="THAP"/>
    <property type="match status" value="1"/>
</dbReference>
<comment type="subcellular location">
    <subcellularLocation>
        <location evidence="2">Cytoplasm</location>
    </subcellularLocation>
    <subcellularLocation>
        <location evidence="1">Nucleus</location>
    </subcellularLocation>
</comment>
<dbReference type="GO" id="GO:0008140">
    <property type="term" value="F:cAMP response element binding protein binding"/>
    <property type="evidence" value="ECO:0007669"/>
    <property type="project" value="InterPro"/>
</dbReference>
<evidence type="ECO:0000256" key="8">
    <source>
        <dbReference type="ARBA" id="ARBA00022833"/>
    </source>
</evidence>
<evidence type="ECO:0000256" key="6">
    <source>
        <dbReference type="ARBA" id="ARBA00022723"/>
    </source>
</evidence>
<dbReference type="SUPFAM" id="SSF57716">
    <property type="entry name" value="Glucocorticoid receptor-like (DNA-binding domain)"/>
    <property type="match status" value="1"/>
</dbReference>
<feature type="compositionally biased region" description="Pro residues" evidence="15">
    <location>
        <begin position="624"/>
        <end position="636"/>
    </location>
</feature>
<keyword evidence="4" id="KW-0963">Cytoplasm</keyword>
<evidence type="ECO:0000259" key="16">
    <source>
        <dbReference type="PROSITE" id="PS50950"/>
    </source>
</evidence>
<feature type="compositionally biased region" description="Low complexity" evidence="15">
    <location>
        <begin position="484"/>
        <end position="506"/>
    </location>
</feature>
<dbReference type="SMART" id="SM00692">
    <property type="entry name" value="DM3"/>
    <property type="match status" value="1"/>
</dbReference>
<reference evidence="17 18" key="1">
    <citation type="journal article" date="2019" name="Philos. Trans. R. Soc. Lond., B, Biol. Sci.">
        <title>Ant behaviour and brain gene expression of defending hosts depend on the ecological success of the intruding social parasite.</title>
        <authorList>
            <person name="Kaur R."/>
            <person name="Stoldt M."/>
            <person name="Jongepier E."/>
            <person name="Feldmeyer B."/>
            <person name="Menzel F."/>
            <person name="Bornberg-Bauer E."/>
            <person name="Foitzik S."/>
        </authorList>
    </citation>
    <scope>NUCLEOTIDE SEQUENCE [LARGE SCALE GENOMIC DNA]</scope>
    <source>
        <tissue evidence="17">Whole body</tissue>
    </source>
</reference>
<feature type="compositionally biased region" description="Polar residues" evidence="15">
    <location>
        <begin position="587"/>
        <end position="614"/>
    </location>
</feature>
<evidence type="ECO:0000256" key="2">
    <source>
        <dbReference type="ARBA" id="ARBA00004496"/>
    </source>
</evidence>
<keyword evidence="12" id="KW-0804">Transcription</keyword>
<dbReference type="Pfam" id="PF12885">
    <property type="entry name" value="TORC_M"/>
    <property type="match status" value="1"/>
</dbReference>
<dbReference type="InterPro" id="IPR024784">
    <property type="entry name" value="TORC_M"/>
</dbReference>
<dbReference type="Proteomes" id="UP000310200">
    <property type="component" value="Unassembled WGS sequence"/>
</dbReference>
<feature type="compositionally biased region" description="Low complexity" evidence="15">
    <location>
        <begin position="443"/>
        <end position="457"/>
    </location>
</feature>
<name>A0A4V3S666_9HYME</name>
<proteinExistence type="inferred from homology"/>
<keyword evidence="10 14" id="KW-0238">DNA-binding</keyword>
<dbReference type="InterPro" id="IPR006612">
    <property type="entry name" value="THAP_Znf"/>
</dbReference>
<evidence type="ECO:0000256" key="13">
    <source>
        <dbReference type="ARBA" id="ARBA00023242"/>
    </source>
</evidence>
<evidence type="ECO:0000256" key="12">
    <source>
        <dbReference type="ARBA" id="ARBA00023163"/>
    </source>
</evidence>
<dbReference type="STRING" id="300112.A0A4V3S666"/>
<keyword evidence="11" id="KW-0010">Activator</keyword>
<feature type="compositionally biased region" description="Low complexity" evidence="15">
    <location>
        <begin position="568"/>
        <end position="586"/>
    </location>
</feature>
<feature type="non-terminal residue" evidence="17">
    <location>
        <position position="855"/>
    </location>
</feature>
<dbReference type="PROSITE" id="PS50950">
    <property type="entry name" value="ZF_THAP"/>
    <property type="match status" value="1"/>
</dbReference>
<evidence type="ECO:0000256" key="3">
    <source>
        <dbReference type="ARBA" id="ARBA00007167"/>
    </source>
</evidence>
<dbReference type="AlphaFoldDB" id="A0A4V3S666"/>
<feature type="region of interest" description="Disordered" evidence="15">
    <location>
        <begin position="532"/>
        <end position="642"/>
    </location>
</feature>
<dbReference type="GO" id="GO:0045944">
    <property type="term" value="P:positive regulation of transcription by RNA polymerase II"/>
    <property type="evidence" value="ECO:0007669"/>
    <property type="project" value="TreeGrafter"/>
</dbReference>
<evidence type="ECO:0000256" key="1">
    <source>
        <dbReference type="ARBA" id="ARBA00004123"/>
    </source>
</evidence>
<feature type="region of interest" description="Disordered" evidence="15">
    <location>
        <begin position="242"/>
        <end position="275"/>
    </location>
</feature>
<dbReference type="GO" id="GO:0005737">
    <property type="term" value="C:cytoplasm"/>
    <property type="evidence" value="ECO:0007669"/>
    <property type="project" value="UniProtKB-SubCell"/>
</dbReference>
<evidence type="ECO:0000313" key="17">
    <source>
        <dbReference type="EMBL" id="TGZ32254.1"/>
    </source>
</evidence>